<accession>A0A7J9L9Y3</accession>
<reference evidence="1 2" key="1">
    <citation type="journal article" date="2019" name="Genome Biol. Evol.">
        <title>Insights into the evolution of the New World diploid cottons (Gossypium, subgenus Houzingenia) based on genome sequencing.</title>
        <authorList>
            <person name="Grover C.E."/>
            <person name="Arick M.A. 2nd"/>
            <person name="Thrash A."/>
            <person name="Conover J.L."/>
            <person name="Sanders W.S."/>
            <person name="Peterson D.G."/>
            <person name="Frelichowski J.E."/>
            <person name="Scheffler J.A."/>
            <person name="Scheffler B.E."/>
            <person name="Wendel J.F."/>
        </authorList>
    </citation>
    <scope>NUCLEOTIDE SEQUENCE [LARGE SCALE GENOMIC DNA]</scope>
    <source>
        <strain evidence="1">1</strain>
        <tissue evidence="1">Leaf</tissue>
    </source>
</reference>
<gene>
    <name evidence="1" type="ORF">Goshw_010795</name>
</gene>
<keyword evidence="2" id="KW-1185">Reference proteome</keyword>
<comment type="caution">
    <text evidence="1">The sequence shown here is derived from an EMBL/GenBank/DDBJ whole genome shotgun (WGS) entry which is preliminary data.</text>
</comment>
<dbReference type="AlphaFoldDB" id="A0A7J9L9Y3"/>
<dbReference type="Proteomes" id="UP000593576">
    <property type="component" value="Unassembled WGS sequence"/>
</dbReference>
<dbReference type="EMBL" id="JABFAF010000005">
    <property type="protein sequence ID" value="MBA0855219.1"/>
    <property type="molecule type" value="Genomic_DNA"/>
</dbReference>
<organism evidence="1 2">
    <name type="scientific">Gossypium schwendimanii</name>
    <name type="common">Cotton</name>
    <dbReference type="NCBI Taxonomy" id="34291"/>
    <lineage>
        <taxon>Eukaryota</taxon>
        <taxon>Viridiplantae</taxon>
        <taxon>Streptophyta</taxon>
        <taxon>Embryophyta</taxon>
        <taxon>Tracheophyta</taxon>
        <taxon>Spermatophyta</taxon>
        <taxon>Magnoliopsida</taxon>
        <taxon>eudicotyledons</taxon>
        <taxon>Gunneridae</taxon>
        <taxon>Pentapetalae</taxon>
        <taxon>rosids</taxon>
        <taxon>malvids</taxon>
        <taxon>Malvales</taxon>
        <taxon>Malvaceae</taxon>
        <taxon>Malvoideae</taxon>
        <taxon>Gossypium</taxon>
    </lineage>
</organism>
<name>A0A7J9L9Y3_GOSSC</name>
<evidence type="ECO:0000313" key="1">
    <source>
        <dbReference type="EMBL" id="MBA0855219.1"/>
    </source>
</evidence>
<sequence>MRFYTGVEILTGFLYSEYGVPLDTLFYSYQGSTNHDNSYQQRRGWPNANFLIGVTITKKKFEKCLMPGIKPVE</sequence>
<proteinExistence type="predicted"/>
<evidence type="ECO:0000313" key="2">
    <source>
        <dbReference type="Proteomes" id="UP000593576"/>
    </source>
</evidence>
<protein>
    <submittedName>
        <fullName evidence="1">Uncharacterized protein</fullName>
    </submittedName>
</protein>